<dbReference type="PANTHER" id="PTHR21017">
    <property type="entry name" value="NIPSNAP-RELATED"/>
    <property type="match status" value="1"/>
</dbReference>
<keyword evidence="4" id="KW-1185">Reference proteome</keyword>
<organism evidence="3 4">
    <name type="scientific">Duganella aquatilis</name>
    <dbReference type="NCBI Taxonomy" id="2666082"/>
    <lineage>
        <taxon>Bacteria</taxon>
        <taxon>Pseudomonadati</taxon>
        <taxon>Pseudomonadota</taxon>
        <taxon>Betaproteobacteria</taxon>
        <taxon>Burkholderiales</taxon>
        <taxon>Oxalobacteraceae</taxon>
        <taxon>Telluria group</taxon>
        <taxon>Duganella</taxon>
    </lineage>
</organism>
<dbReference type="Pfam" id="PF07978">
    <property type="entry name" value="NIPSNAP"/>
    <property type="match status" value="1"/>
</dbReference>
<dbReference type="RefSeq" id="WP_154357227.1">
    <property type="nucleotide sequence ID" value="NZ_WKJL01000004.1"/>
</dbReference>
<proteinExistence type="inferred from homology"/>
<dbReference type="InterPro" id="IPR011008">
    <property type="entry name" value="Dimeric_a/b-barrel"/>
</dbReference>
<reference evidence="3 4" key="1">
    <citation type="submission" date="2019-11" db="EMBL/GenBank/DDBJ databases">
        <title>Novel species isolated from a subtropical stream in China.</title>
        <authorList>
            <person name="Lu H."/>
        </authorList>
    </citation>
    <scope>NUCLEOTIDE SEQUENCE [LARGE SCALE GENOMIC DNA]</scope>
    <source>
        <strain evidence="3 4">FT26W</strain>
    </source>
</reference>
<name>A0A844D7P4_9BURK</name>
<gene>
    <name evidence="3" type="ORF">GJ698_08695</name>
</gene>
<dbReference type="InterPro" id="IPR051557">
    <property type="entry name" value="NipSnap_domain"/>
</dbReference>
<accession>A0A844D7P4</accession>
<comment type="similarity">
    <text evidence="1">Belongs to the NipSnap family.</text>
</comment>
<evidence type="ECO:0000313" key="4">
    <source>
        <dbReference type="Proteomes" id="UP000439986"/>
    </source>
</evidence>
<dbReference type="AlphaFoldDB" id="A0A844D7P4"/>
<dbReference type="InterPro" id="IPR012577">
    <property type="entry name" value="NIPSNAP"/>
</dbReference>
<evidence type="ECO:0000256" key="1">
    <source>
        <dbReference type="ARBA" id="ARBA00005291"/>
    </source>
</evidence>
<dbReference type="EMBL" id="WKJL01000004">
    <property type="protein sequence ID" value="MRW84176.1"/>
    <property type="molecule type" value="Genomic_DNA"/>
</dbReference>
<feature type="domain" description="NIPSNAP" evidence="2">
    <location>
        <begin position="3"/>
        <end position="102"/>
    </location>
</feature>
<dbReference type="Gene3D" id="3.30.70.100">
    <property type="match status" value="1"/>
</dbReference>
<dbReference type="Proteomes" id="UP000439986">
    <property type="component" value="Unassembled WGS sequence"/>
</dbReference>
<dbReference type="PANTHER" id="PTHR21017:SF17">
    <property type="entry name" value="PROTEIN NIPSNAP"/>
    <property type="match status" value="1"/>
</dbReference>
<dbReference type="SUPFAM" id="SSF54909">
    <property type="entry name" value="Dimeric alpha+beta barrel"/>
    <property type="match status" value="1"/>
</dbReference>
<sequence>MFYEMRTYTLQPGKLKEYLRHFEAEGLPVISRYATLVGYWHTEIGELNQLVSIWAYDSLDERSKRRAALYEDQDWLTNFVPKTVHLLLHQESKLLLATSFSPIQ</sequence>
<comment type="caution">
    <text evidence="3">The sequence shown here is derived from an EMBL/GenBank/DDBJ whole genome shotgun (WGS) entry which is preliminary data.</text>
</comment>
<evidence type="ECO:0000313" key="3">
    <source>
        <dbReference type="EMBL" id="MRW84176.1"/>
    </source>
</evidence>
<evidence type="ECO:0000259" key="2">
    <source>
        <dbReference type="Pfam" id="PF07978"/>
    </source>
</evidence>
<protein>
    <submittedName>
        <fullName evidence="3">NIPSNAP family protein</fullName>
    </submittedName>
</protein>